<keyword evidence="10" id="KW-0547">Nucleotide-binding</keyword>
<dbReference type="InterPro" id="IPR011006">
    <property type="entry name" value="CheY-like_superfamily"/>
</dbReference>
<dbReference type="InterPro" id="IPR036097">
    <property type="entry name" value="HisK_dim/P_sf"/>
</dbReference>
<dbReference type="SUPFAM" id="SSF52172">
    <property type="entry name" value="CheY-like"/>
    <property type="match status" value="1"/>
</dbReference>
<keyword evidence="4" id="KW-1003">Cell membrane</keyword>
<feature type="modified residue" description="4-aspartylphosphate" evidence="15">
    <location>
        <position position="657"/>
    </location>
</feature>
<feature type="domain" description="Histidine kinase" evidence="17">
    <location>
        <begin position="370"/>
        <end position="587"/>
    </location>
</feature>
<keyword evidence="7" id="KW-0808">Transferase</keyword>
<sequence length="856" mass="92583">MAAPRRPRLPRLRPALTVAAAALALVVLGAMTLDLLRKRNLESLVRSDNVQWNLSQLEVEFLRLENAVIVARNADAEPGRAPDEADFEAIRRWFDVLYSRAASLGQAPIFDGVAAEEHATALGLLRDTLDTWVPLIDGSDAALRRVLPGLATRIADSRDEMRTLSIQGLTASTVMAESYRREVDATLLRVGLGGVALLALLLLLLVSTLRSGRRAQINADAAGEASSRYEALLSSSMDAIIATDSHGRIIEFNATASRLYGWPRDEAVGQTIQGLLSPPERRGLVAKAYAELRNGERPPSEEPVQMLGLRRDGTTFPGECRLRIARQGCDMLFVMAVRDVSAEVAAKEAMAHARDEALAAAKAKSDLLAVMSHEMRTPLNGLLGTMELMRDEEMTDRQRDRLRIIETSGRLLLSHVNDVLDISRLDSGKVDLTEEAFDLEALLTEVAEGQRSLAQARDTEITVALDPALPQYFTGDPIRLRQIVLNLVGNAAKFTEGGTVMIEAERGLPGEVELRVIDTGCGMSKQNLMRIFEDFVTLDSSYTRTSGGTGLGLGIVRRLVRAMGGKIGAESEEGAGSVFTLHLPLRSAEQPIGSVAASEPDPQVPARRILVVEDNEINRIVVSEMLRKEGHEVTLACDGAEGVATAQGGGFDLILMDISMPRMDGVTATRTIRGTEGPCRFVPIAALTAHAMPEEIARFHEAGMQHVLTKPLSRAALRDLILSAGTPPKAEDGEAAVETCRSEVVDQAVRDAFYADLGEDRAGELLETYIEDSGRSLSRLVEQSESLPARQLQAELHRLAGAAGLFGAVRLTEALRRLETLGKTGQEPAMRAGVARLPEIWEATVTQLVSRGSAAA</sequence>
<dbReference type="SUPFAM" id="SSF55785">
    <property type="entry name" value="PYP-like sensor domain (PAS domain)"/>
    <property type="match status" value="1"/>
</dbReference>
<dbReference type="RefSeq" id="WP_110813793.1">
    <property type="nucleotide sequence ID" value="NZ_QJTE01000002.1"/>
</dbReference>
<dbReference type="EC" id="2.7.13.3" evidence="3"/>
<dbReference type="SUPFAM" id="SSF47384">
    <property type="entry name" value="Homodimeric domain of signal transducing histidine kinase"/>
    <property type="match status" value="1"/>
</dbReference>
<keyword evidence="9 21" id="KW-0418">Kinase</keyword>
<evidence type="ECO:0000313" key="21">
    <source>
        <dbReference type="EMBL" id="PYE84733.1"/>
    </source>
</evidence>
<dbReference type="PROSITE" id="PS50109">
    <property type="entry name" value="HIS_KIN"/>
    <property type="match status" value="1"/>
</dbReference>
<dbReference type="InterPro" id="IPR004358">
    <property type="entry name" value="Sig_transdc_His_kin-like_C"/>
</dbReference>
<dbReference type="Proteomes" id="UP000248311">
    <property type="component" value="Unassembled WGS sequence"/>
</dbReference>
<evidence type="ECO:0000256" key="14">
    <source>
        <dbReference type="PROSITE-ProRule" id="PRU00110"/>
    </source>
</evidence>
<feature type="domain" description="PAS" evidence="19">
    <location>
        <begin position="225"/>
        <end position="295"/>
    </location>
</feature>
<dbReference type="InterPro" id="IPR008207">
    <property type="entry name" value="Sig_transdc_His_kin_Hpt_dom"/>
</dbReference>
<dbReference type="OrthoDB" id="9801651at2"/>
<feature type="domain" description="HPt" evidence="20">
    <location>
        <begin position="758"/>
        <end position="851"/>
    </location>
</feature>
<dbReference type="Pfam" id="PF00512">
    <property type="entry name" value="HisKA"/>
    <property type="match status" value="1"/>
</dbReference>
<dbReference type="FunFam" id="3.30.565.10:FF:000010">
    <property type="entry name" value="Sensor histidine kinase RcsC"/>
    <property type="match status" value="1"/>
</dbReference>
<evidence type="ECO:0000256" key="13">
    <source>
        <dbReference type="ARBA" id="ARBA00023136"/>
    </source>
</evidence>
<dbReference type="GO" id="GO:0006355">
    <property type="term" value="P:regulation of DNA-templated transcription"/>
    <property type="evidence" value="ECO:0007669"/>
    <property type="project" value="InterPro"/>
</dbReference>
<evidence type="ECO:0000256" key="8">
    <source>
        <dbReference type="ARBA" id="ARBA00022692"/>
    </source>
</evidence>
<evidence type="ECO:0000256" key="4">
    <source>
        <dbReference type="ARBA" id="ARBA00022475"/>
    </source>
</evidence>
<dbReference type="Gene3D" id="1.20.120.160">
    <property type="entry name" value="HPT domain"/>
    <property type="match status" value="1"/>
</dbReference>
<keyword evidence="22" id="KW-1185">Reference proteome</keyword>
<name>A0A318SSQ5_9RHOB</name>
<evidence type="ECO:0000259" key="17">
    <source>
        <dbReference type="PROSITE" id="PS50109"/>
    </source>
</evidence>
<dbReference type="PROSITE" id="PS50894">
    <property type="entry name" value="HPT"/>
    <property type="match status" value="1"/>
</dbReference>
<keyword evidence="11 16" id="KW-1133">Transmembrane helix</keyword>
<dbReference type="CDD" id="cd00088">
    <property type="entry name" value="HPT"/>
    <property type="match status" value="1"/>
</dbReference>
<dbReference type="CDD" id="cd17546">
    <property type="entry name" value="REC_hyHK_CKI1_RcsC-like"/>
    <property type="match status" value="1"/>
</dbReference>
<dbReference type="SUPFAM" id="SSF55874">
    <property type="entry name" value="ATPase domain of HSP90 chaperone/DNA topoisomerase II/histidine kinase"/>
    <property type="match status" value="1"/>
</dbReference>
<comment type="subcellular location">
    <subcellularLocation>
        <location evidence="2">Cell inner membrane</location>
        <topology evidence="2">Multi-pass membrane protein</topology>
    </subcellularLocation>
</comment>
<feature type="domain" description="Response regulatory" evidence="18">
    <location>
        <begin position="608"/>
        <end position="725"/>
    </location>
</feature>
<keyword evidence="6 15" id="KW-0597">Phosphoprotein</keyword>
<reference evidence="21 22" key="1">
    <citation type="submission" date="2018-06" db="EMBL/GenBank/DDBJ databases">
        <title>Genomic Encyclopedia of Type Strains, Phase III (KMG-III): the genomes of soil and plant-associated and newly described type strains.</title>
        <authorList>
            <person name="Whitman W."/>
        </authorList>
    </citation>
    <scope>NUCLEOTIDE SEQUENCE [LARGE SCALE GENOMIC DNA]</scope>
    <source>
        <strain evidence="21 22">CECT 9025</strain>
    </source>
</reference>
<dbReference type="PANTHER" id="PTHR43047:SF78">
    <property type="entry name" value="SENSORY_REGULATORY PROTEIN RPFC"/>
    <property type="match status" value="1"/>
</dbReference>
<evidence type="ECO:0000256" key="7">
    <source>
        <dbReference type="ARBA" id="ARBA00022679"/>
    </source>
</evidence>
<keyword evidence="5" id="KW-0997">Cell inner membrane</keyword>
<dbReference type="Pfam" id="PF02518">
    <property type="entry name" value="HATPase_c"/>
    <property type="match status" value="1"/>
</dbReference>
<feature type="modified residue" description="Phosphohistidine" evidence="14">
    <location>
        <position position="797"/>
    </location>
</feature>
<gene>
    <name evidence="21" type="ORF">DFP88_102536</name>
</gene>
<keyword evidence="10" id="KW-0067">ATP-binding</keyword>
<dbReference type="SMART" id="SM00448">
    <property type="entry name" value="REC"/>
    <property type="match status" value="1"/>
</dbReference>
<dbReference type="SUPFAM" id="SSF47226">
    <property type="entry name" value="Histidine-containing phosphotransfer domain, HPT domain"/>
    <property type="match status" value="1"/>
</dbReference>
<feature type="transmembrane region" description="Helical" evidence="16">
    <location>
        <begin position="187"/>
        <end position="206"/>
    </location>
</feature>
<evidence type="ECO:0000256" key="6">
    <source>
        <dbReference type="ARBA" id="ARBA00022553"/>
    </source>
</evidence>
<dbReference type="Gene3D" id="3.30.450.20">
    <property type="entry name" value="PAS domain"/>
    <property type="match status" value="1"/>
</dbReference>
<keyword evidence="12" id="KW-0902">Two-component regulatory system</keyword>
<dbReference type="InterPro" id="IPR036641">
    <property type="entry name" value="HPT_dom_sf"/>
</dbReference>
<dbReference type="GO" id="GO:0000155">
    <property type="term" value="F:phosphorelay sensor kinase activity"/>
    <property type="evidence" value="ECO:0007669"/>
    <property type="project" value="InterPro"/>
</dbReference>
<keyword evidence="8 16" id="KW-0812">Transmembrane</keyword>
<dbReference type="InterPro" id="IPR003594">
    <property type="entry name" value="HATPase_dom"/>
</dbReference>
<dbReference type="Pfam" id="PF01627">
    <property type="entry name" value="Hpt"/>
    <property type="match status" value="1"/>
</dbReference>
<dbReference type="InterPro" id="IPR003661">
    <property type="entry name" value="HisK_dim/P_dom"/>
</dbReference>
<evidence type="ECO:0000256" key="11">
    <source>
        <dbReference type="ARBA" id="ARBA00022989"/>
    </source>
</evidence>
<evidence type="ECO:0000256" key="10">
    <source>
        <dbReference type="ARBA" id="ARBA00022840"/>
    </source>
</evidence>
<evidence type="ECO:0000256" key="5">
    <source>
        <dbReference type="ARBA" id="ARBA00022519"/>
    </source>
</evidence>
<dbReference type="SMART" id="SM00091">
    <property type="entry name" value="PAS"/>
    <property type="match status" value="1"/>
</dbReference>
<accession>A0A318SSQ5</accession>
<dbReference type="SMART" id="SM00387">
    <property type="entry name" value="HATPase_c"/>
    <property type="match status" value="1"/>
</dbReference>
<evidence type="ECO:0000256" key="3">
    <source>
        <dbReference type="ARBA" id="ARBA00012438"/>
    </source>
</evidence>
<proteinExistence type="predicted"/>
<dbReference type="Gene3D" id="3.30.565.10">
    <property type="entry name" value="Histidine kinase-like ATPase, C-terminal domain"/>
    <property type="match status" value="1"/>
</dbReference>
<evidence type="ECO:0000256" key="16">
    <source>
        <dbReference type="SAM" id="Phobius"/>
    </source>
</evidence>
<dbReference type="InterPro" id="IPR001789">
    <property type="entry name" value="Sig_transdc_resp-reg_receiver"/>
</dbReference>
<dbReference type="PROSITE" id="PS50112">
    <property type="entry name" value="PAS"/>
    <property type="match status" value="1"/>
</dbReference>
<evidence type="ECO:0000256" key="12">
    <source>
        <dbReference type="ARBA" id="ARBA00023012"/>
    </source>
</evidence>
<evidence type="ECO:0000256" key="9">
    <source>
        <dbReference type="ARBA" id="ARBA00022777"/>
    </source>
</evidence>
<dbReference type="GO" id="GO:0005886">
    <property type="term" value="C:plasma membrane"/>
    <property type="evidence" value="ECO:0007669"/>
    <property type="project" value="UniProtKB-SubCell"/>
</dbReference>
<dbReference type="Pfam" id="PF00072">
    <property type="entry name" value="Response_reg"/>
    <property type="match status" value="1"/>
</dbReference>
<dbReference type="Gene3D" id="1.10.287.130">
    <property type="match status" value="1"/>
</dbReference>
<dbReference type="InterPro" id="IPR000014">
    <property type="entry name" value="PAS"/>
</dbReference>
<evidence type="ECO:0000259" key="18">
    <source>
        <dbReference type="PROSITE" id="PS50110"/>
    </source>
</evidence>
<keyword evidence="13 16" id="KW-0472">Membrane</keyword>
<evidence type="ECO:0000256" key="15">
    <source>
        <dbReference type="PROSITE-ProRule" id="PRU00169"/>
    </source>
</evidence>
<dbReference type="SMART" id="SM00388">
    <property type="entry name" value="HisKA"/>
    <property type="match status" value="1"/>
</dbReference>
<dbReference type="Pfam" id="PF00989">
    <property type="entry name" value="PAS"/>
    <property type="match status" value="1"/>
</dbReference>
<dbReference type="InterPro" id="IPR036890">
    <property type="entry name" value="HATPase_C_sf"/>
</dbReference>
<dbReference type="InterPro" id="IPR035965">
    <property type="entry name" value="PAS-like_dom_sf"/>
</dbReference>
<dbReference type="Gene3D" id="3.40.50.2300">
    <property type="match status" value="1"/>
</dbReference>
<evidence type="ECO:0000259" key="19">
    <source>
        <dbReference type="PROSITE" id="PS50112"/>
    </source>
</evidence>
<evidence type="ECO:0000256" key="1">
    <source>
        <dbReference type="ARBA" id="ARBA00000085"/>
    </source>
</evidence>
<dbReference type="CDD" id="cd00082">
    <property type="entry name" value="HisKA"/>
    <property type="match status" value="1"/>
</dbReference>
<protein>
    <recommendedName>
        <fullName evidence="3">histidine kinase</fullName>
        <ecNumber evidence="3">2.7.13.3</ecNumber>
    </recommendedName>
</protein>
<dbReference type="InterPro" id="IPR013767">
    <property type="entry name" value="PAS_fold"/>
</dbReference>
<dbReference type="CDD" id="cd00130">
    <property type="entry name" value="PAS"/>
    <property type="match status" value="1"/>
</dbReference>
<dbReference type="EMBL" id="QJTE01000002">
    <property type="protein sequence ID" value="PYE84733.1"/>
    <property type="molecule type" value="Genomic_DNA"/>
</dbReference>
<evidence type="ECO:0000256" key="2">
    <source>
        <dbReference type="ARBA" id="ARBA00004429"/>
    </source>
</evidence>
<comment type="catalytic activity">
    <reaction evidence="1">
        <text>ATP + protein L-histidine = ADP + protein N-phospho-L-histidine.</text>
        <dbReference type="EC" id="2.7.13.3"/>
    </reaction>
</comment>
<dbReference type="PRINTS" id="PR00344">
    <property type="entry name" value="BCTRLSENSOR"/>
</dbReference>
<dbReference type="InterPro" id="IPR005467">
    <property type="entry name" value="His_kinase_dom"/>
</dbReference>
<evidence type="ECO:0000259" key="20">
    <source>
        <dbReference type="PROSITE" id="PS50894"/>
    </source>
</evidence>
<organism evidence="21 22">
    <name type="scientific">Pseudoroseicyclus aestuarii</name>
    <dbReference type="NCBI Taxonomy" id="1795041"/>
    <lineage>
        <taxon>Bacteria</taxon>
        <taxon>Pseudomonadati</taxon>
        <taxon>Pseudomonadota</taxon>
        <taxon>Alphaproteobacteria</taxon>
        <taxon>Rhodobacterales</taxon>
        <taxon>Paracoccaceae</taxon>
        <taxon>Pseudoroseicyclus</taxon>
    </lineage>
</organism>
<dbReference type="NCBIfam" id="TIGR00229">
    <property type="entry name" value="sensory_box"/>
    <property type="match status" value="1"/>
</dbReference>
<evidence type="ECO:0000313" key="22">
    <source>
        <dbReference type="Proteomes" id="UP000248311"/>
    </source>
</evidence>
<dbReference type="PANTHER" id="PTHR43047">
    <property type="entry name" value="TWO-COMPONENT HISTIDINE PROTEIN KINASE"/>
    <property type="match status" value="1"/>
</dbReference>
<dbReference type="PROSITE" id="PS50110">
    <property type="entry name" value="RESPONSE_REGULATORY"/>
    <property type="match status" value="1"/>
</dbReference>
<comment type="caution">
    <text evidence="21">The sequence shown here is derived from an EMBL/GenBank/DDBJ whole genome shotgun (WGS) entry which is preliminary data.</text>
</comment>
<dbReference type="AlphaFoldDB" id="A0A318SSQ5"/>